<dbReference type="Proteomes" id="UP000186917">
    <property type="component" value="Unassembled WGS sequence"/>
</dbReference>
<organism evidence="2 3">
    <name type="scientific">Filimonas lacunae</name>
    <dbReference type="NCBI Taxonomy" id="477680"/>
    <lineage>
        <taxon>Bacteria</taxon>
        <taxon>Pseudomonadati</taxon>
        <taxon>Bacteroidota</taxon>
        <taxon>Chitinophagia</taxon>
        <taxon>Chitinophagales</taxon>
        <taxon>Chitinophagaceae</taxon>
        <taxon>Filimonas</taxon>
    </lineage>
</organism>
<accession>A0A1N7QGR2</accession>
<dbReference type="EMBL" id="FTOR01000005">
    <property type="protein sequence ID" value="SIT22016.1"/>
    <property type="molecule type" value="Genomic_DNA"/>
</dbReference>
<dbReference type="RefSeq" id="WP_197705865.1">
    <property type="nucleotide sequence ID" value="NZ_AP017422.1"/>
</dbReference>
<keyword evidence="3" id="KW-1185">Reference proteome</keyword>
<keyword evidence="1" id="KW-0732">Signal</keyword>
<evidence type="ECO:0000313" key="2">
    <source>
        <dbReference type="EMBL" id="SIT22016.1"/>
    </source>
</evidence>
<gene>
    <name evidence="2" type="ORF">SAMN05421788_105226</name>
</gene>
<evidence type="ECO:0000256" key="1">
    <source>
        <dbReference type="SAM" id="SignalP"/>
    </source>
</evidence>
<reference evidence="3" key="1">
    <citation type="submission" date="2017-01" db="EMBL/GenBank/DDBJ databases">
        <authorList>
            <person name="Varghese N."/>
            <person name="Submissions S."/>
        </authorList>
    </citation>
    <scope>NUCLEOTIDE SEQUENCE [LARGE SCALE GENOMIC DNA]</scope>
    <source>
        <strain evidence="3">DSM 21054</strain>
    </source>
</reference>
<dbReference type="AlphaFoldDB" id="A0A1N7QGR2"/>
<evidence type="ECO:0000313" key="3">
    <source>
        <dbReference type="Proteomes" id="UP000186917"/>
    </source>
</evidence>
<dbReference type="SUPFAM" id="SSF117074">
    <property type="entry name" value="Hypothetical protein PA1324"/>
    <property type="match status" value="1"/>
</dbReference>
<name>A0A1N7QGR2_9BACT</name>
<feature type="chain" id="PRO_5012817402" description="Carboxypeptidase regulatory-like domain-containing protein" evidence="1">
    <location>
        <begin position="31"/>
        <end position="212"/>
    </location>
</feature>
<proteinExistence type="predicted"/>
<evidence type="ECO:0008006" key="4">
    <source>
        <dbReference type="Google" id="ProtNLM"/>
    </source>
</evidence>
<protein>
    <recommendedName>
        <fullName evidence="4">Carboxypeptidase regulatory-like domain-containing protein</fullName>
    </recommendedName>
</protein>
<sequence length="212" mass="24468">MKPGMKRIKRVMLPLMVACCMLMTAAQLKAQYVQKERDDTIRLWPKGTFDTVAARYALQEGNGTIKGVAFTRPNKTIYGRTGKRIYANKIKVVLFPVTPYLLEYLDLRKKQNPKKLKFVYLSPDAYRFRLEAVTNSTGEFTFPKMKPGKYYIQGVLGWYSSGYYDRYTGSGYNGYGTTNYYSRELYTTDHSDLLEKFVDVDNDGQVVEVKLK</sequence>
<feature type="signal peptide" evidence="1">
    <location>
        <begin position="1"/>
        <end position="30"/>
    </location>
</feature>